<feature type="non-terminal residue" evidence="2">
    <location>
        <position position="1"/>
    </location>
</feature>
<dbReference type="InterPro" id="IPR036259">
    <property type="entry name" value="MFS_trans_sf"/>
</dbReference>
<sequence length="67" mass="7363">FATLVSLANLGQNVGTIVGAGLFTIFALVTNSFYLIFFFVSVFCAVSLLASYLIFRKIDPSDYELRS</sequence>
<feature type="transmembrane region" description="Helical" evidence="1">
    <location>
        <begin position="7"/>
        <end position="28"/>
    </location>
</feature>
<accession>X1SK90</accession>
<feature type="transmembrane region" description="Helical" evidence="1">
    <location>
        <begin position="34"/>
        <end position="55"/>
    </location>
</feature>
<organism evidence="2">
    <name type="scientific">marine sediment metagenome</name>
    <dbReference type="NCBI Taxonomy" id="412755"/>
    <lineage>
        <taxon>unclassified sequences</taxon>
        <taxon>metagenomes</taxon>
        <taxon>ecological metagenomes</taxon>
    </lineage>
</organism>
<evidence type="ECO:0000313" key="2">
    <source>
        <dbReference type="EMBL" id="GAI68204.1"/>
    </source>
</evidence>
<dbReference type="SUPFAM" id="SSF103473">
    <property type="entry name" value="MFS general substrate transporter"/>
    <property type="match status" value="1"/>
</dbReference>
<reference evidence="2" key="1">
    <citation type="journal article" date="2014" name="Front. Microbiol.">
        <title>High frequency of phylogenetically diverse reductive dehalogenase-homologous genes in deep subseafloor sedimentary metagenomes.</title>
        <authorList>
            <person name="Kawai M."/>
            <person name="Futagami T."/>
            <person name="Toyoda A."/>
            <person name="Takaki Y."/>
            <person name="Nishi S."/>
            <person name="Hori S."/>
            <person name="Arai W."/>
            <person name="Tsubouchi T."/>
            <person name="Morono Y."/>
            <person name="Uchiyama I."/>
            <person name="Ito T."/>
            <person name="Fujiyama A."/>
            <person name="Inagaki F."/>
            <person name="Takami H."/>
        </authorList>
    </citation>
    <scope>NUCLEOTIDE SEQUENCE</scope>
    <source>
        <strain evidence="2">Expedition CK06-06</strain>
    </source>
</reference>
<keyword evidence="1" id="KW-0472">Membrane</keyword>
<protein>
    <recommendedName>
        <fullName evidence="3">Major facilitator superfamily (MFS) profile domain-containing protein</fullName>
    </recommendedName>
</protein>
<comment type="caution">
    <text evidence="2">The sequence shown here is derived from an EMBL/GenBank/DDBJ whole genome shotgun (WGS) entry which is preliminary data.</text>
</comment>
<dbReference type="EMBL" id="BARW01002154">
    <property type="protein sequence ID" value="GAI68204.1"/>
    <property type="molecule type" value="Genomic_DNA"/>
</dbReference>
<evidence type="ECO:0008006" key="3">
    <source>
        <dbReference type="Google" id="ProtNLM"/>
    </source>
</evidence>
<keyword evidence="1" id="KW-1133">Transmembrane helix</keyword>
<gene>
    <name evidence="2" type="ORF">S12H4_06216</name>
</gene>
<dbReference type="AlphaFoldDB" id="X1SK90"/>
<keyword evidence="1" id="KW-0812">Transmembrane</keyword>
<name>X1SK90_9ZZZZ</name>
<proteinExistence type="predicted"/>
<evidence type="ECO:0000256" key="1">
    <source>
        <dbReference type="SAM" id="Phobius"/>
    </source>
</evidence>